<organism evidence="1 2">
    <name type="scientific">Streptomyces pratisoli</name>
    <dbReference type="NCBI Taxonomy" id="3139917"/>
    <lineage>
        <taxon>Bacteria</taxon>
        <taxon>Bacillati</taxon>
        <taxon>Actinomycetota</taxon>
        <taxon>Actinomycetes</taxon>
        <taxon>Kitasatosporales</taxon>
        <taxon>Streptomycetaceae</taxon>
        <taxon>Streptomyces</taxon>
    </lineage>
</organism>
<comment type="caution">
    <text evidence="1">The sequence shown here is derived from an EMBL/GenBank/DDBJ whole genome shotgun (WGS) entry which is preliminary data.</text>
</comment>
<proteinExistence type="predicted"/>
<protein>
    <submittedName>
        <fullName evidence="1">Twin-arginine translocase subunit TatC</fullName>
    </submittedName>
</protein>
<name>A0ACC6Q9X1_9ACTN</name>
<accession>A0ACC6Q9X1</accession>
<sequence length="270" mass="28846">MPLMGHLRELRMRLVKAIAAVMVTTVVAGLFYKQLTDFVIAPLPGCTPREGSGTTPAGRCGVIATNGLLSPVTLALKVSLTAGLIGASPVWLYQLWRFLAPGLHRGERKYTLAFLATGIPLFLIGAAFAYAVLPTTARVLISFTPDQATNILPVDDFLDLATRMVVVFGLSFELPLLLIMLNVAGVLSAARMAGWWRHMLIGIAVFAAIATPSSDPLSMLALAGPITALYLAACAVSWLNDRRRGRTRAARLSPDEPSPLPTSDASRPGR</sequence>
<keyword evidence="2" id="KW-1185">Reference proteome</keyword>
<gene>
    <name evidence="1" type="primary">tatC</name>
    <name evidence="1" type="ORF">WKI58_01185</name>
</gene>
<reference evidence="1" key="1">
    <citation type="submission" date="2024-03" db="EMBL/GenBank/DDBJ databases">
        <title>Novel Streptomyces species of biotechnological and ecological value are a feature of Machair soil.</title>
        <authorList>
            <person name="Prole J.R."/>
            <person name="Goodfellow M."/>
            <person name="Allenby N."/>
            <person name="Ward A.C."/>
        </authorList>
    </citation>
    <scope>NUCLEOTIDE SEQUENCE</scope>
    <source>
        <strain evidence="1">MS1.AVA.4</strain>
    </source>
</reference>
<evidence type="ECO:0000313" key="2">
    <source>
        <dbReference type="Proteomes" id="UP001375539"/>
    </source>
</evidence>
<evidence type="ECO:0000313" key="1">
    <source>
        <dbReference type="EMBL" id="MEJ8655151.1"/>
    </source>
</evidence>
<dbReference type="Proteomes" id="UP001375539">
    <property type="component" value="Unassembled WGS sequence"/>
</dbReference>
<dbReference type="EMBL" id="JBBKAI010000002">
    <property type="protein sequence ID" value="MEJ8655151.1"/>
    <property type="molecule type" value="Genomic_DNA"/>
</dbReference>